<protein>
    <submittedName>
        <fullName evidence="1">Uncharacterized protein</fullName>
    </submittedName>
</protein>
<dbReference type="Proteomes" id="UP000290545">
    <property type="component" value="Unassembled WGS sequence"/>
</dbReference>
<dbReference type="Gene3D" id="3.40.1580.10">
    <property type="entry name" value="SMI1/KNR4-like"/>
    <property type="match status" value="1"/>
</dbReference>
<dbReference type="OrthoDB" id="1077337at2"/>
<dbReference type="EMBL" id="SDHZ01000002">
    <property type="protein sequence ID" value="RXK83417.1"/>
    <property type="molecule type" value="Genomic_DNA"/>
</dbReference>
<evidence type="ECO:0000313" key="2">
    <source>
        <dbReference type="Proteomes" id="UP000290545"/>
    </source>
</evidence>
<dbReference type="RefSeq" id="WP_129004470.1">
    <property type="nucleotide sequence ID" value="NZ_SDHZ01000002.1"/>
</dbReference>
<accession>A0A4Q1D6W9</accession>
<evidence type="ECO:0000313" key="1">
    <source>
        <dbReference type="EMBL" id="RXK83417.1"/>
    </source>
</evidence>
<reference evidence="1 2" key="1">
    <citation type="submission" date="2019-01" db="EMBL/GenBank/DDBJ databases">
        <title>Filimonas sp. strain TTM-71.</title>
        <authorList>
            <person name="Chen W.-M."/>
        </authorList>
    </citation>
    <scope>NUCLEOTIDE SEQUENCE [LARGE SCALE GENOMIC DNA]</scope>
    <source>
        <strain evidence="1 2">TTM-71</strain>
    </source>
</reference>
<dbReference type="AlphaFoldDB" id="A0A4Q1D6W9"/>
<sequence>MKDIIRIKAEILGGFTQKPRPVHSDSEIEKFVAEVKQRMQVLPDADVIEFVTVYGGAAFKYEVFIPVTEKLDFLPVNAPLTTVIGWNSSPSILSYIDTYYKKERIAERFFPLFEGGAGDFIYYSLEKDTMGSIYYWHPEAGRAYKVLLSRSFLEFMGALYSHKTLSALAV</sequence>
<name>A0A4Q1D6W9_9BACT</name>
<dbReference type="SUPFAM" id="SSF160631">
    <property type="entry name" value="SMI1/KNR4-like"/>
    <property type="match status" value="1"/>
</dbReference>
<gene>
    <name evidence="1" type="ORF">ESB13_15080</name>
</gene>
<comment type="caution">
    <text evidence="1">The sequence shown here is derived from an EMBL/GenBank/DDBJ whole genome shotgun (WGS) entry which is preliminary data.</text>
</comment>
<proteinExistence type="predicted"/>
<organism evidence="1 2">
    <name type="scientific">Filimonas effusa</name>
    <dbReference type="NCBI Taxonomy" id="2508721"/>
    <lineage>
        <taxon>Bacteria</taxon>
        <taxon>Pseudomonadati</taxon>
        <taxon>Bacteroidota</taxon>
        <taxon>Chitinophagia</taxon>
        <taxon>Chitinophagales</taxon>
        <taxon>Chitinophagaceae</taxon>
        <taxon>Filimonas</taxon>
    </lineage>
</organism>
<keyword evidence="2" id="KW-1185">Reference proteome</keyword>
<dbReference type="InterPro" id="IPR037883">
    <property type="entry name" value="Knr4/Smi1-like_sf"/>
</dbReference>
<dbReference type="Pfam" id="PF14568">
    <property type="entry name" value="SUKH_6"/>
    <property type="match status" value="1"/>
</dbReference>